<organism evidence="6 7">
    <name type="scientific">Nosema granulosis</name>
    <dbReference type="NCBI Taxonomy" id="83296"/>
    <lineage>
        <taxon>Eukaryota</taxon>
        <taxon>Fungi</taxon>
        <taxon>Fungi incertae sedis</taxon>
        <taxon>Microsporidia</taxon>
        <taxon>Nosematidae</taxon>
        <taxon>Nosema</taxon>
    </lineage>
</organism>
<feature type="domain" description="DNA2/NAM7 helicase-like C-terminal" evidence="5">
    <location>
        <begin position="2"/>
        <end position="158"/>
    </location>
</feature>
<evidence type="ECO:0000259" key="5">
    <source>
        <dbReference type="Pfam" id="PF13087"/>
    </source>
</evidence>
<dbReference type="EMBL" id="SBJO01001256">
    <property type="protein sequence ID" value="KAF9748553.1"/>
    <property type="molecule type" value="Genomic_DNA"/>
</dbReference>
<dbReference type="PANTHER" id="PTHR43788:SF8">
    <property type="entry name" value="DNA-BINDING PROTEIN SMUBP-2"/>
    <property type="match status" value="1"/>
</dbReference>
<proteinExistence type="predicted"/>
<evidence type="ECO:0000313" key="6">
    <source>
        <dbReference type="EMBL" id="KAF9748553.1"/>
    </source>
</evidence>
<dbReference type="InterPro" id="IPR041679">
    <property type="entry name" value="DNA2/NAM7-like_C"/>
</dbReference>
<sequence length="191" mass="22123">TYLLDVQYRMCERLIGFSNETFYNNKIKSFIKDSHFVIQDTPCVFVDTSNVDYQESEENTSKINVGEAELVEKIISYIKSDDIGVISPYSAQVLLLKERLPYIEVATVDGFQGREKEFIIISLVRSNIDGDFGFLDNFKRLNVAVTRCKKGLIVVGNSDNFRKCNVVSKFFKYIDRKFITIDPIEIEEYFE</sequence>
<keyword evidence="4" id="KW-0067">ATP-binding</keyword>
<evidence type="ECO:0000313" key="7">
    <source>
        <dbReference type="Proteomes" id="UP000740883"/>
    </source>
</evidence>
<protein>
    <submittedName>
        <fullName evidence="6">DNA polymerase alpha-associated DNA helicase A</fullName>
    </submittedName>
</protein>
<keyword evidence="2" id="KW-0378">Hydrolase</keyword>
<dbReference type="GO" id="GO:0005524">
    <property type="term" value="F:ATP binding"/>
    <property type="evidence" value="ECO:0007669"/>
    <property type="project" value="UniProtKB-KW"/>
</dbReference>
<keyword evidence="7" id="KW-1185">Reference proteome</keyword>
<dbReference type="SUPFAM" id="SSF52540">
    <property type="entry name" value="P-loop containing nucleoside triphosphate hydrolases"/>
    <property type="match status" value="1"/>
</dbReference>
<dbReference type="InterPro" id="IPR027417">
    <property type="entry name" value="P-loop_NTPase"/>
</dbReference>
<dbReference type="PANTHER" id="PTHR43788">
    <property type="entry name" value="DNA2/NAM7 HELICASE FAMILY MEMBER"/>
    <property type="match status" value="1"/>
</dbReference>
<comment type="caution">
    <text evidence="6">The sequence shown here is derived from an EMBL/GenBank/DDBJ whole genome shotgun (WGS) entry which is preliminary data.</text>
</comment>
<reference evidence="6 7" key="1">
    <citation type="journal article" date="2020" name="Genome Biol. Evol.">
        <title>Comparative genomics of strictly vertically transmitted, feminizing microsporidia endosymbionts of amphipod crustaceans.</title>
        <authorList>
            <person name="Cormier A."/>
            <person name="Chebbi M.A."/>
            <person name="Giraud I."/>
            <person name="Wattier R."/>
            <person name="Teixeira M."/>
            <person name="Gilbert C."/>
            <person name="Rigaud T."/>
            <person name="Cordaux R."/>
        </authorList>
    </citation>
    <scope>NUCLEOTIDE SEQUENCE [LARGE SCALE GENOMIC DNA]</scope>
    <source>
        <strain evidence="6 7">Ou3-Ou53</strain>
    </source>
</reference>
<dbReference type="AlphaFoldDB" id="A0A9P6KWQ4"/>
<dbReference type="InterPro" id="IPR050534">
    <property type="entry name" value="Coronavir_polyprotein_1ab"/>
</dbReference>
<dbReference type="GO" id="GO:0043139">
    <property type="term" value="F:5'-3' DNA helicase activity"/>
    <property type="evidence" value="ECO:0007669"/>
    <property type="project" value="TreeGrafter"/>
</dbReference>
<dbReference type="Proteomes" id="UP000740883">
    <property type="component" value="Unassembled WGS sequence"/>
</dbReference>
<dbReference type="CDD" id="cd18808">
    <property type="entry name" value="SF1_C_Upf1"/>
    <property type="match status" value="1"/>
</dbReference>
<feature type="non-terminal residue" evidence="6">
    <location>
        <position position="1"/>
    </location>
</feature>
<evidence type="ECO:0000256" key="3">
    <source>
        <dbReference type="ARBA" id="ARBA00022806"/>
    </source>
</evidence>
<name>A0A9P6KWQ4_9MICR</name>
<keyword evidence="3" id="KW-0347">Helicase</keyword>
<gene>
    <name evidence="6" type="primary">HCS1_1</name>
    <name evidence="6" type="ORF">NGRA_3492</name>
</gene>
<dbReference type="GO" id="GO:0016787">
    <property type="term" value="F:hydrolase activity"/>
    <property type="evidence" value="ECO:0007669"/>
    <property type="project" value="UniProtKB-KW"/>
</dbReference>
<dbReference type="Gene3D" id="3.40.50.300">
    <property type="entry name" value="P-loop containing nucleotide triphosphate hydrolases"/>
    <property type="match status" value="1"/>
</dbReference>
<keyword evidence="1" id="KW-0547">Nucleotide-binding</keyword>
<evidence type="ECO:0000256" key="2">
    <source>
        <dbReference type="ARBA" id="ARBA00022801"/>
    </source>
</evidence>
<accession>A0A9P6KWQ4</accession>
<evidence type="ECO:0000256" key="4">
    <source>
        <dbReference type="ARBA" id="ARBA00022840"/>
    </source>
</evidence>
<evidence type="ECO:0000256" key="1">
    <source>
        <dbReference type="ARBA" id="ARBA00022741"/>
    </source>
</evidence>
<dbReference type="InterPro" id="IPR047187">
    <property type="entry name" value="SF1_C_Upf1"/>
</dbReference>
<dbReference type="OrthoDB" id="6513042at2759"/>
<dbReference type="Pfam" id="PF13087">
    <property type="entry name" value="AAA_12"/>
    <property type="match status" value="1"/>
</dbReference>